<keyword evidence="4" id="KW-0598">Phosphotransferase system</keyword>
<evidence type="ECO:0000256" key="1">
    <source>
        <dbReference type="ARBA" id="ARBA00004496"/>
    </source>
</evidence>
<keyword evidence="7" id="KW-1185">Reference proteome</keyword>
<dbReference type="PROSITE" id="PS51350">
    <property type="entry name" value="PTS_HPR_DOM"/>
    <property type="match status" value="1"/>
</dbReference>
<dbReference type="Gene3D" id="3.30.1340.10">
    <property type="entry name" value="HPr-like"/>
    <property type="match status" value="1"/>
</dbReference>
<evidence type="ECO:0000313" key="7">
    <source>
        <dbReference type="Proteomes" id="UP001595683"/>
    </source>
</evidence>
<dbReference type="PRINTS" id="PR00107">
    <property type="entry name" value="PHOSPHOCPHPR"/>
</dbReference>
<name>A0ABV7V7P5_9SPHN</name>
<reference evidence="7" key="1">
    <citation type="journal article" date="2019" name="Int. J. Syst. Evol. Microbiol.">
        <title>The Global Catalogue of Microorganisms (GCM) 10K type strain sequencing project: providing services to taxonomists for standard genome sequencing and annotation.</title>
        <authorList>
            <consortium name="The Broad Institute Genomics Platform"/>
            <consortium name="The Broad Institute Genome Sequencing Center for Infectious Disease"/>
            <person name="Wu L."/>
            <person name="Ma J."/>
        </authorList>
    </citation>
    <scope>NUCLEOTIDE SEQUENCE [LARGE SCALE GENOMIC DNA]</scope>
    <source>
        <strain evidence="7">KCTC 42224</strain>
    </source>
</reference>
<accession>A0ABV7V7P5</accession>
<sequence length="98" mass="9991">MSSQSYVARETITIVNQRGLHARASAKFVNAVAKLPSGVDVKVFKDGTEAAGGSILGLMMLGAAKGDSIDVVVSGPEGEADSVLLKLAGLVKDGFGED</sequence>
<dbReference type="PANTHER" id="PTHR33705:SF2">
    <property type="entry name" value="PHOSPHOCARRIER PROTEIN NPR"/>
    <property type="match status" value="1"/>
</dbReference>
<dbReference type="SUPFAM" id="SSF55594">
    <property type="entry name" value="HPr-like"/>
    <property type="match status" value="1"/>
</dbReference>
<dbReference type="EMBL" id="JBHRYE010000021">
    <property type="protein sequence ID" value="MFC3672223.1"/>
    <property type="molecule type" value="Genomic_DNA"/>
</dbReference>
<dbReference type="InterPro" id="IPR035895">
    <property type="entry name" value="HPr-like_sf"/>
</dbReference>
<evidence type="ECO:0000256" key="4">
    <source>
        <dbReference type="ARBA" id="ARBA00022683"/>
    </source>
</evidence>
<dbReference type="InterPro" id="IPR001020">
    <property type="entry name" value="PTS_HPr_His_P_site"/>
</dbReference>
<dbReference type="InterPro" id="IPR000032">
    <property type="entry name" value="HPr-like"/>
</dbReference>
<evidence type="ECO:0000259" key="5">
    <source>
        <dbReference type="PROSITE" id="PS51350"/>
    </source>
</evidence>
<dbReference type="Proteomes" id="UP001595683">
    <property type="component" value="Unassembled WGS sequence"/>
</dbReference>
<dbReference type="RefSeq" id="WP_191324023.1">
    <property type="nucleotide sequence ID" value="NZ_BMZP01000007.1"/>
</dbReference>
<proteinExistence type="inferred from homology"/>
<comment type="similarity">
    <text evidence="2">Belongs to the HPr family.</text>
</comment>
<gene>
    <name evidence="6" type="ORF">ACFOOT_12405</name>
</gene>
<comment type="caution">
    <text evidence="6">The sequence shown here is derived from an EMBL/GenBank/DDBJ whole genome shotgun (WGS) entry which is preliminary data.</text>
</comment>
<dbReference type="PANTHER" id="PTHR33705">
    <property type="entry name" value="PHOSPHOCARRIER PROTEIN HPR"/>
    <property type="match status" value="1"/>
</dbReference>
<organism evidence="6 7">
    <name type="scientific">Novosphingobium pokkalii</name>
    <dbReference type="NCBI Taxonomy" id="1770194"/>
    <lineage>
        <taxon>Bacteria</taxon>
        <taxon>Pseudomonadati</taxon>
        <taxon>Pseudomonadota</taxon>
        <taxon>Alphaproteobacteria</taxon>
        <taxon>Sphingomonadales</taxon>
        <taxon>Sphingomonadaceae</taxon>
        <taxon>Novosphingobium</taxon>
    </lineage>
</organism>
<dbReference type="Pfam" id="PF00381">
    <property type="entry name" value="PTS-HPr"/>
    <property type="match status" value="1"/>
</dbReference>
<protein>
    <submittedName>
        <fullName evidence="6">HPr family phosphocarrier protein</fullName>
    </submittedName>
</protein>
<dbReference type="NCBIfam" id="TIGR01003">
    <property type="entry name" value="PTS_HPr_family"/>
    <property type="match status" value="1"/>
</dbReference>
<comment type="subcellular location">
    <subcellularLocation>
        <location evidence="1">Cytoplasm</location>
    </subcellularLocation>
</comment>
<dbReference type="PROSITE" id="PS00369">
    <property type="entry name" value="PTS_HPR_HIS"/>
    <property type="match status" value="1"/>
</dbReference>
<evidence type="ECO:0000256" key="3">
    <source>
        <dbReference type="ARBA" id="ARBA00022490"/>
    </source>
</evidence>
<feature type="domain" description="HPr" evidence="5">
    <location>
        <begin position="7"/>
        <end position="98"/>
    </location>
</feature>
<evidence type="ECO:0000313" key="6">
    <source>
        <dbReference type="EMBL" id="MFC3672223.1"/>
    </source>
</evidence>
<dbReference type="InterPro" id="IPR050399">
    <property type="entry name" value="HPr"/>
</dbReference>
<evidence type="ECO:0000256" key="2">
    <source>
        <dbReference type="ARBA" id="ARBA00010736"/>
    </source>
</evidence>
<keyword evidence="3" id="KW-0963">Cytoplasm</keyword>